<feature type="domain" description="Amino acid transporter transmembrane" evidence="9">
    <location>
        <begin position="24"/>
        <end position="81"/>
    </location>
</feature>
<evidence type="ECO:0000259" key="9">
    <source>
        <dbReference type="Pfam" id="PF01490"/>
    </source>
</evidence>
<dbReference type="GO" id="GO:0006865">
    <property type="term" value="P:amino acid transport"/>
    <property type="evidence" value="ECO:0007669"/>
    <property type="project" value="UniProtKB-KW"/>
</dbReference>
<evidence type="ECO:0000256" key="6">
    <source>
        <dbReference type="ARBA" id="ARBA00023136"/>
    </source>
</evidence>
<dbReference type="GO" id="GO:0016020">
    <property type="term" value="C:membrane"/>
    <property type="evidence" value="ECO:0007669"/>
    <property type="project" value="UniProtKB-SubCell"/>
</dbReference>
<dbReference type="Proteomes" id="UP000729402">
    <property type="component" value="Unassembled WGS sequence"/>
</dbReference>
<evidence type="ECO:0000256" key="2">
    <source>
        <dbReference type="ARBA" id="ARBA00022448"/>
    </source>
</evidence>
<reference evidence="10" key="1">
    <citation type="journal article" date="2021" name="bioRxiv">
        <title>Whole Genome Assembly and Annotation of Northern Wild Rice, Zizania palustris L., Supports a Whole Genome Duplication in the Zizania Genus.</title>
        <authorList>
            <person name="Haas M."/>
            <person name="Kono T."/>
            <person name="Macchietto M."/>
            <person name="Millas R."/>
            <person name="McGilp L."/>
            <person name="Shao M."/>
            <person name="Duquette J."/>
            <person name="Hirsch C.N."/>
            <person name="Kimball J."/>
        </authorList>
    </citation>
    <scope>NUCLEOTIDE SEQUENCE</scope>
    <source>
        <tissue evidence="10">Fresh leaf tissue</tissue>
    </source>
</reference>
<feature type="domain" description="Amino acid transporter transmembrane" evidence="9">
    <location>
        <begin position="83"/>
        <end position="382"/>
    </location>
</feature>
<reference evidence="10" key="2">
    <citation type="submission" date="2021-02" db="EMBL/GenBank/DDBJ databases">
        <authorList>
            <person name="Kimball J.A."/>
            <person name="Haas M.W."/>
            <person name="Macchietto M."/>
            <person name="Kono T."/>
            <person name="Duquette J."/>
            <person name="Shao M."/>
        </authorList>
    </citation>
    <scope>NUCLEOTIDE SEQUENCE</scope>
    <source>
        <tissue evidence="10">Fresh leaf tissue</tissue>
    </source>
</reference>
<dbReference type="Pfam" id="PF01490">
    <property type="entry name" value="Aa_trans"/>
    <property type="match status" value="2"/>
</dbReference>
<gene>
    <name evidence="10" type="ORF">GUJ93_ZPchr0012g19420</name>
</gene>
<evidence type="ECO:0000313" key="11">
    <source>
        <dbReference type="Proteomes" id="UP000729402"/>
    </source>
</evidence>
<feature type="transmembrane region" description="Helical" evidence="8">
    <location>
        <begin position="139"/>
        <end position="162"/>
    </location>
</feature>
<organism evidence="10 11">
    <name type="scientific">Zizania palustris</name>
    <name type="common">Northern wild rice</name>
    <dbReference type="NCBI Taxonomy" id="103762"/>
    <lineage>
        <taxon>Eukaryota</taxon>
        <taxon>Viridiplantae</taxon>
        <taxon>Streptophyta</taxon>
        <taxon>Embryophyta</taxon>
        <taxon>Tracheophyta</taxon>
        <taxon>Spermatophyta</taxon>
        <taxon>Magnoliopsida</taxon>
        <taxon>Liliopsida</taxon>
        <taxon>Poales</taxon>
        <taxon>Poaceae</taxon>
        <taxon>BOP clade</taxon>
        <taxon>Oryzoideae</taxon>
        <taxon>Oryzeae</taxon>
        <taxon>Zizaniinae</taxon>
        <taxon>Zizania</taxon>
    </lineage>
</organism>
<feature type="transmembrane region" description="Helical" evidence="8">
    <location>
        <begin position="336"/>
        <end position="356"/>
    </location>
</feature>
<dbReference type="PANTHER" id="PTHR48017">
    <property type="entry name" value="OS05G0424000 PROTEIN-RELATED"/>
    <property type="match status" value="1"/>
</dbReference>
<feature type="transmembrane region" description="Helical" evidence="8">
    <location>
        <begin position="28"/>
        <end position="49"/>
    </location>
</feature>
<keyword evidence="3 8" id="KW-0812">Transmembrane</keyword>
<dbReference type="EMBL" id="JAAALK010000080">
    <property type="protein sequence ID" value="KAG8093435.1"/>
    <property type="molecule type" value="Genomic_DNA"/>
</dbReference>
<evidence type="ECO:0000256" key="7">
    <source>
        <dbReference type="SAM" id="MobiDB-lite"/>
    </source>
</evidence>
<evidence type="ECO:0000256" key="4">
    <source>
        <dbReference type="ARBA" id="ARBA00022970"/>
    </source>
</evidence>
<accession>A0A8J5WLG3</accession>
<feature type="transmembrane region" description="Helical" evidence="8">
    <location>
        <begin position="61"/>
        <end position="89"/>
    </location>
</feature>
<evidence type="ECO:0000256" key="3">
    <source>
        <dbReference type="ARBA" id="ARBA00022692"/>
    </source>
</evidence>
<feature type="compositionally biased region" description="Low complexity" evidence="7">
    <location>
        <begin position="401"/>
        <end position="410"/>
    </location>
</feature>
<evidence type="ECO:0000313" key="10">
    <source>
        <dbReference type="EMBL" id="KAG8093435.1"/>
    </source>
</evidence>
<evidence type="ECO:0000256" key="8">
    <source>
        <dbReference type="SAM" id="Phobius"/>
    </source>
</evidence>
<feature type="transmembrane region" description="Helical" evidence="8">
    <location>
        <begin position="362"/>
        <end position="381"/>
    </location>
</feature>
<keyword evidence="11" id="KW-1185">Reference proteome</keyword>
<keyword evidence="4" id="KW-0029">Amino-acid transport</keyword>
<keyword evidence="5 8" id="KW-1133">Transmembrane helix</keyword>
<keyword evidence="6 8" id="KW-0472">Membrane</keyword>
<protein>
    <recommendedName>
        <fullName evidence="9">Amino acid transporter transmembrane domain-containing protein</fullName>
    </recommendedName>
</protein>
<dbReference type="InterPro" id="IPR013057">
    <property type="entry name" value="AA_transpt_TM"/>
</dbReference>
<feature type="region of interest" description="Disordered" evidence="7">
    <location>
        <begin position="399"/>
        <end position="418"/>
    </location>
</feature>
<name>A0A8J5WLG3_ZIZPA</name>
<dbReference type="AlphaFoldDB" id="A0A8J5WLG3"/>
<proteinExistence type="predicted"/>
<comment type="subcellular location">
    <subcellularLocation>
        <location evidence="1">Membrane</location>
        <topology evidence="1">Multi-pass membrane protein</topology>
    </subcellularLocation>
</comment>
<comment type="caution">
    <text evidence="10">The sequence shown here is derived from an EMBL/GenBank/DDBJ whole genome shotgun (WGS) entry which is preliminary data.</text>
</comment>
<sequence>MDSLEAGNTGREPWLNDDDGRPRRTGTFWTACTHIITAVIGYNTLSLSWDMAQLGWVASPAIMLLFAIFICYTSTLQAECYLAIGYTIAASSNMRAIRRANCFHQNGHADPCQSSSNQYIILFGIVQIIFSQIPDFNQIWWRPIVTIVMSFTYSGISLYLGIAHTICLQPMVGFRAASLASASVPASARRRKYGLWRRLQAFSDMAFAYSFSNSLIEIQDTIKEAPPSEAEVMKSATRLSVATTTVLYMLCGGTGYAALGDAAPDNLLTGLGFYEPFWLLDIGNVVVTVHLVGAYQVLCQPFFVFIEHWASWQWPNNTFISHELRVGPFTLRVFSLIWRSALVCLTTVVAMLFPFFNNVVKLLGAVSFWPLTVYLPVEMYIAKHDVPRHSTIGGYPSRYLAPPASSSQSPPRRRGLCR</sequence>
<evidence type="ECO:0000256" key="1">
    <source>
        <dbReference type="ARBA" id="ARBA00004141"/>
    </source>
</evidence>
<keyword evidence="2" id="KW-0813">Transport</keyword>
<dbReference type="OrthoDB" id="40134at2759"/>
<evidence type="ECO:0000256" key="5">
    <source>
        <dbReference type="ARBA" id="ARBA00022989"/>
    </source>
</evidence>